<dbReference type="EMBL" id="JAVDTF010000004">
    <property type="protein sequence ID" value="MDR6785498.1"/>
    <property type="molecule type" value="Genomic_DNA"/>
</dbReference>
<dbReference type="Proteomes" id="UP001246858">
    <property type="component" value="Unassembled WGS sequence"/>
</dbReference>
<sequence>MKRINKNIAASVLLMVLITAFGACKKSFLEIDPKGKLIAQTVADYNLLLNNLELLNMGTNGQVPMGDELAAAEPYFSSSALRTQRLFRWDDVIYEANDDAAELTVPMTNLYLYNKIINEIKDAKDGSDQQKASIKAEARAGRAWTYFMLINYYGKPYNSATSANDPGFPIITAGDVTETKFTRASVKEVYDFLLEDLSASIPDLPAQSTSRVRMSRAAAEGVLGKVYVFMGRYNEALVQLNSAIQNASKGVISINFYDYNVTLGPGGAFLPITTRGASFPTVPNNQEILFGKQTSDNWQYNANELVLSPEAVTLYGATDMRLKLYNKNAFNGAAYPSGLLRRAASSSAQVGVMLADLYLLRAECKARLGDLTGAKADLEFFRSKRMPAVDAVVPTAIAGQQVPLIQFVLYERIREYAVQGYRWFDMRRLSVDPLFAGTTYKHTLYKADGSTQIFTLKPERLVLRFPQKIMDQNPGMQNNP</sequence>
<evidence type="ECO:0000313" key="1">
    <source>
        <dbReference type="EMBL" id="MDR6785498.1"/>
    </source>
</evidence>
<proteinExistence type="predicted"/>
<evidence type="ECO:0000313" key="2">
    <source>
        <dbReference type="Proteomes" id="UP001246858"/>
    </source>
</evidence>
<keyword evidence="2" id="KW-1185">Reference proteome</keyword>
<gene>
    <name evidence="1" type="ORF">J2X78_004083</name>
</gene>
<protein>
    <submittedName>
        <fullName evidence="1">Uncharacterized protein</fullName>
    </submittedName>
</protein>
<comment type="caution">
    <text evidence="1">The sequence shown here is derived from an EMBL/GenBank/DDBJ whole genome shotgun (WGS) entry which is preliminary data.</text>
</comment>
<accession>A0ACC6L2A3</accession>
<organism evidence="1 2">
    <name type="scientific">Pedobacter africanus</name>
    <dbReference type="NCBI Taxonomy" id="151894"/>
    <lineage>
        <taxon>Bacteria</taxon>
        <taxon>Pseudomonadati</taxon>
        <taxon>Bacteroidota</taxon>
        <taxon>Sphingobacteriia</taxon>
        <taxon>Sphingobacteriales</taxon>
        <taxon>Sphingobacteriaceae</taxon>
        <taxon>Pedobacter</taxon>
    </lineage>
</organism>
<name>A0ACC6L2A3_9SPHI</name>
<reference evidence="1" key="1">
    <citation type="submission" date="2023-07" db="EMBL/GenBank/DDBJ databases">
        <title>Sorghum-associated microbial communities from plants grown in Nebraska, USA.</title>
        <authorList>
            <person name="Schachtman D."/>
        </authorList>
    </citation>
    <scope>NUCLEOTIDE SEQUENCE</scope>
    <source>
        <strain evidence="1">2697</strain>
    </source>
</reference>